<dbReference type="Proteomes" id="UP000663872">
    <property type="component" value="Unassembled WGS sequence"/>
</dbReference>
<dbReference type="EMBL" id="CAJNYT010000026">
    <property type="protein sequence ID" value="CAF3304604.1"/>
    <property type="molecule type" value="Genomic_DNA"/>
</dbReference>
<protein>
    <recommendedName>
        <fullName evidence="4">SGNH hydrolase-type esterase domain-containing protein</fullName>
    </recommendedName>
</protein>
<name>A0A817T3Y5_9BILA</name>
<evidence type="ECO:0008006" key="4">
    <source>
        <dbReference type="Google" id="ProtNLM"/>
    </source>
</evidence>
<dbReference type="AlphaFoldDB" id="A0A817T3Y5"/>
<dbReference type="InterPro" id="IPR036514">
    <property type="entry name" value="SGNH_hydro_sf"/>
</dbReference>
<organism evidence="2 3">
    <name type="scientific">Rotaria socialis</name>
    <dbReference type="NCBI Taxonomy" id="392032"/>
    <lineage>
        <taxon>Eukaryota</taxon>
        <taxon>Metazoa</taxon>
        <taxon>Spiralia</taxon>
        <taxon>Gnathifera</taxon>
        <taxon>Rotifera</taxon>
        <taxon>Eurotatoria</taxon>
        <taxon>Bdelloidea</taxon>
        <taxon>Philodinida</taxon>
        <taxon>Philodinidae</taxon>
        <taxon>Rotaria</taxon>
    </lineage>
</organism>
<comment type="caution">
    <text evidence="2">The sequence shown here is derived from an EMBL/GenBank/DDBJ whole genome shotgun (WGS) entry which is preliminary data.</text>
</comment>
<accession>A0A817T3Y5</accession>
<proteinExistence type="predicted"/>
<dbReference type="SUPFAM" id="SSF52266">
    <property type="entry name" value="SGNH hydrolase"/>
    <property type="match status" value="1"/>
</dbReference>
<evidence type="ECO:0000313" key="2">
    <source>
        <dbReference type="EMBL" id="CAF3304604.1"/>
    </source>
</evidence>
<reference evidence="2" key="1">
    <citation type="submission" date="2021-02" db="EMBL/GenBank/DDBJ databases">
        <authorList>
            <person name="Nowell W R."/>
        </authorList>
    </citation>
    <scope>NUCLEOTIDE SEQUENCE</scope>
</reference>
<evidence type="ECO:0000256" key="1">
    <source>
        <dbReference type="SAM" id="MobiDB-lite"/>
    </source>
</evidence>
<evidence type="ECO:0000313" key="3">
    <source>
        <dbReference type="Proteomes" id="UP000663872"/>
    </source>
</evidence>
<sequence length="290" mass="32773">MAQNNNHIVIDSNNSNGRTSKNLDCNQSTMSNALKYRAERTLTFENVLIGDSTLKYLDPARFDIERKTYIKTMRGKRVAQALEFIQTTRFIGTKKIMFHVGANDLNRDKLSEQEVSEQIKELIVTTKTFSPQSEVYISLIFPRQSNDESRIKTEKLNYLLQAMASPELKVFVISHANISHDIRGCFEDSTHLSKAKGTILFEENIKKAMSLKVLSNNNQRLSSMCFNTNKYPTTSRLPIGLKLSNTNINSNGYNMNNNALINPNNLVNMNMLNANALSAYLSLLVGGFRS</sequence>
<dbReference type="Gene3D" id="3.40.50.1110">
    <property type="entry name" value="SGNH hydrolase"/>
    <property type="match status" value="1"/>
</dbReference>
<gene>
    <name evidence="2" type="ORF">GRG538_LOCUS887</name>
</gene>
<feature type="region of interest" description="Disordered" evidence="1">
    <location>
        <begin position="1"/>
        <end position="24"/>
    </location>
</feature>